<evidence type="ECO:0000256" key="2">
    <source>
        <dbReference type="ARBA" id="ARBA00022801"/>
    </source>
</evidence>
<keyword evidence="2" id="KW-0378">Hydrolase</keyword>
<reference evidence="4 5" key="1">
    <citation type="submission" date="2016-11" db="EMBL/GenBank/DDBJ databases">
        <authorList>
            <person name="Jaros S."/>
            <person name="Januszkiewicz K."/>
            <person name="Wedrychowicz H."/>
        </authorList>
    </citation>
    <scope>NUCLEOTIDE SEQUENCE [LARGE SCALE GENOMIC DNA]</scope>
    <source>
        <strain evidence="4 5">GAS86</strain>
    </source>
</reference>
<keyword evidence="1" id="KW-0732">Signal</keyword>
<dbReference type="NCBIfam" id="TIGR01840">
    <property type="entry name" value="esterase_phb"/>
    <property type="match status" value="1"/>
</dbReference>
<proteinExistence type="predicted"/>
<protein>
    <submittedName>
        <fullName evidence="4">Esterase, PHB depolymerase family</fullName>
    </submittedName>
</protein>
<sequence length="385" mass="41611">MMKMNEDFLSSMQEAMRLLRTAGPLEATAAIQRALRDSDSDGDGAGRQGSTTAQPPAATRDVPPPRDSTAAGSRFARTHATDASSHPHVARQTNVEDCGYFIERAYTNEAGQRKYKLYVPSGYRDTPLPLIVMLHGCTQDADDFALGTRMNALAERHDCLVAYPIQPQRANASKCWNWFKPGDQQRERGEPSLIAGITRDVMASYSVDPARVYVAGLSAGGAMAAVMIHSYPELYAAAGIHSGLPYRCAHDLPSALAAMKGGKPIRRGPLADRRDGPDMPKRPLIVFHGDADATVHPSNGGELVREFSAGISPVDEVPERRAGMRACTRRRLTAANGVDAEYWAIHGAPHAWAGGSARGTYTDASGPDASAEMMRFFLAHPQQRP</sequence>
<dbReference type="InterPro" id="IPR050955">
    <property type="entry name" value="Plant_Biomass_Hydrol_Est"/>
</dbReference>
<name>A0A1N6JAG1_9BURK</name>
<dbReference type="GO" id="GO:0005576">
    <property type="term" value="C:extracellular region"/>
    <property type="evidence" value="ECO:0007669"/>
    <property type="project" value="InterPro"/>
</dbReference>
<dbReference type="InterPro" id="IPR029058">
    <property type="entry name" value="AB_hydrolase_fold"/>
</dbReference>
<dbReference type="PANTHER" id="PTHR43037">
    <property type="entry name" value="UNNAMED PRODUCT-RELATED"/>
    <property type="match status" value="1"/>
</dbReference>
<dbReference type="InterPro" id="IPR010126">
    <property type="entry name" value="Esterase_phb"/>
</dbReference>
<dbReference type="SUPFAM" id="SSF53474">
    <property type="entry name" value="alpha/beta-Hydrolases"/>
    <property type="match status" value="2"/>
</dbReference>
<dbReference type="GO" id="GO:0016787">
    <property type="term" value="F:hydrolase activity"/>
    <property type="evidence" value="ECO:0007669"/>
    <property type="project" value="UniProtKB-KW"/>
</dbReference>
<gene>
    <name evidence="4" type="ORF">SAMN05444168_4117</name>
</gene>
<feature type="region of interest" description="Disordered" evidence="3">
    <location>
        <begin position="35"/>
        <end position="90"/>
    </location>
</feature>
<evidence type="ECO:0000256" key="1">
    <source>
        <dbReference type="ARBA" id="ARBA00022729"/>
    </source>
</evidence>
<dbReference type="Gene3D" id="3.40.50.1820">
    <property type="entry name" value="alpha/beta hydrolase"/>
    <property type="match status" value="1"/>
</dbReference>
<dbReference type="Proteomes" id="UP000184693">
    <property type="component" value="Unassembled WGS sequence"/>
</dbReference>
<dbReference type="PANTHER" id="PTHR43037:SF1">
    <property type="entry name" value="BLL1128 PROTEIN"/>
    <property type="match status" value="1"/>
</dbReference>
<accession>A0A1N6JAG1</accession>
<dbReference type="EMBL" id="FSRM01000002">
    <property type="protein sequence ID" value="SIO41328.1"/>
    <property type="molecule type" value="Genomic_DNA"/>
</dbReference>
<evidence type="ECO:0000256" key="3">
    <source>
        <dbReference type="SAM" id="MobiDB-lite"/>
    </source>
</evidence>
<evidence type="ECO:0000313" key="5">
    <source>
        <dbReference type="Proteomes" id="UP000184693"/>
    </source>
</evidence>
<dbReference type="AlphaFoldDB" id="A0A1N6JAG1"/>
<dbReference type="Pfam" id="PF10503">
    <property type="entry name" value="Esterase_PHB"/>
    <property type="match status" value="1"/>
</dbReference>
<evidence type="ECO:0000313" key="4">
    <source>
        <dbReference type="EMBL" id="SIO41328.1"/>
    </source>
</evidence>
<organism evidence="4 5">
    <name type="scientific">Paraburkholderia phenazinium</name>
    <dbReference type="NCBI Taxonomy" id="60549"/>
    <lineage>
        <taxon>Bacteria</taxon>
        <taxon>Pseudomonadati</taxon>
        <taxon>Pseudomonadota</taxon>
        <taxon>Betaproteobacteria</taxon>
        <taxon>Burkholderiales</taxon>
        <taxon>Burkholderiaceae</taxon>
        <taxon>Paraburkholderia</taxon>
    </lineage>
</organism>